<organism evidence="2 3">
    <name type="scientific">Streptantibioticus ferralitis</name>
    <dbReference type="NCBI Taxonomy" id="236510"/>
    <lineage>
        <taxon>Bacteria</taxon>
        <taxon>Bacillati</taxon>
        <taxon>Actinomycetota</taxon>
        <taxon>Actinomycetes</taxon>
        <taxon>Kitasatosporales</taxon>
        <taxon>Streptomycetaceae</taxon>
        <taxon>Streptantibioticus</taxon>
    </lineage>
</organism>
<dbReference type="Gene3D" id="1.10.260.40">
    <property type="entry name" value="lambda repressor-like DNA-binding domains"/>
    <property type="match status" value="1"/>
</dbReference>
<name>A0ABT5YUY7_9ACTN</name>
<keyword evidence="3" id="KW-1185">Reference proteome</keyword>
<evidence type="ECO:0000259" key="1">
    <source>
        <dbReference type="PROSITE" id="PS50943"/>
    </source>
</evidence>
<dbReference type="PROSITE" id="PS50943">
    <property type="entry name" value="HTH_CROC1"/>
    <property type="match status" value="1"/>
</dbReference>
<dbReference type="Pfam" id="PF13560">
    <property type="entry name" value="HTH_31"/>
    <property type="match status" value="1"/>
</dbReference>
<evidence type="ECO:0000313" key="2">
    <source>
        <dbReference type="EMBL" id="MDF2255424.1"/>
    </source>
</evidence>
<sequence>MLAFYGAEQRRVRTEAKMSQAQLAKLVFCTPSLLCKIEAAQRVPSQDLAEQCDAVLDTGGHFARLWPLVIKYAYPAWFRPFVELEEQASAIQSFETRLIPGLLQTEGYAQAVLAGARPDKIEELVAARLNRQRILSRDDPPRLWVIIDENALRRNLGGPSVMRAQLARLLEAAEVPRIVVQVVPADVVVHPSHYPFWTLSFNEGPDVLYVDGFYQGQLRAEPEALGEAHRAYDLLRAAALSPDASIDMIATIMKGLSR</sequence>
<dbReference type="InterPro" id="IPR043917">
    <property type="entry name" value="DUF5753"/>
</dbReference>
<dbReference type="CDD" id="cd00093">
    <property type="entry name" value="HTH_XRE"/>
    <property type="match status" value="1"/>
</dbReference>
<protein>
    <submittedName>
        <fullName evidence="2">Helix-turn-helix transcriptional regulator</fullName>
    </submittedName>
</protein>
<accession>A0ABT5YUY7</accession>
<gene>
    <name evidence="2" type="ORF">P2L57_06715</name>
</gene>
<dbReference type="Proteomes" id="UP001220022">
    <property type="component" value="Unassembled WGS sequence"/>
</dbReference>
<dbReference type="InterPro" id="IPR001387">
    <property type="entry name" value="Cro/C1-type_HTH"/>
</dbReference>
<dbReference type="Pfam" id="PF19054">
    <property type="entry name" value="DUF5753"/>
    <property type="match status" value="1"/>
</dbReference>
<dbReference type="InterPro" id="IPR010982">
    <property type="entry name" value="Lambda_DNA-bd_dom_sf"/>
</dbReference>
<dbReference type="SUPFAM" id="SSF47413">
    <property type="entry name" value="lambda repressor-like DNA-binding domains"/>
    <property type="match status" value="1"/>
</dbReference>
<evidence type="ECO:0000313" key="3">
    <source>
        <dbReference type="Proteomes" id="UP001220022"/>
    </source>
</evidence>
<reference evidence="2 3" key="1">
    <citation type="submission" date="2023-03" db="EMBL/GenBank/DDBJ databases">
        <title>Draft genome sequence of type strain Streptomyces ferralitis JCM 14344.</title>
        <authorList>
            <person name="Klaysubun C."/>
            <person name="Duangmal K."/>
        </authorList>
    </citation>
    <scope>NUCLEOTIDE SEQUENCE [LARGE SCALE GENOMIC DNA]</scope>
    <source>
        <strain evidence="2 3">JCM 14344</strain>
    </source>
</reference>
<feature type="domain" description="HTH cro/C1-type" evidence="1">
    <location>
        <begin position="10"/>
        <end position="62"/>
    </location>
</feature>
<proteinExistence type="predicted"/>
<comment type="caution">
    <text evidence="2">The sequence shown here is derived from an EMBL/GenBank/DDBJ whole genome shotgun (WGS) entry which is preliminary data.</text>
</comment>
<dbReference type="RefSeq" id="WP_275809803.1">
    <property type="nucleotide sequence ID" value="NZ_BAAANM010000011.1"/>
</dbReference>
<dbReference type="EMBL" id="JARHTQ010000003">
    <property type="protein sequence ID" value="MDF2255424.1"/>
    <property type="molecule type" value="Genomic_DNA"/>
</dbReference>